<keyword evidence="5 6" id="KW-0472">Membrane</keyword>
<comment type="similarity">
    <text evidence="2">Belongs to the UPF0014 family.</text>
</comment>
<evidence type="ECO:0000256" key="4">
    <source>
        <dbReference type="ARBA" id="ARBA00022989"/>
    </source>
</evidence>
<name>A0A317Z3T8_STAPS</name>
<dbReference type="PANTHER" id="PTHR30028">
    <property type="entry name" value="UPF0014 INNER MEMBRANE PROTEIN YBBM-RELATED"/>
    <property type="match status" value="1"/>
</dbReference>
<evidence type="ECO:0000256" key="1">
    <source>
        <dbReference type="ARBA" id="ARBA00004141"/>
    </source>
</evidence>
<sequence>AIVPTIDSVKTYGLVSIPGMMTGMIIAGVPPIQAIKFQLMVVFIHTTATIISALVATYLTYRQFFNARHQLVQASQN</sequence>
<comment type="caution">
    <text evidence="7">The sequence shown here is derived from an EMBL/GenBank/DDBJ whole genome shotgun (WGS) entry which is preliminary data.</text>
</comment>
<dbReference type="Proteomes" id="UP000246351">
    <property type="component" value="Unassembled WGS sequence"/>
</dbReference>
<dbReference type="InterPro" id="IPR005226">
    <property type="entry name" value="UPF0014_fam"/>
</dbReference>
<proteinExistence type="inferred from homology"/>
<reference evidence="7 8" key="1">
    <citation type="journal article" date="2018" name="Vet. Microbiol.">
        <title>Clonal diversity and geographic distribution of methicillin-resistant Staphylococcus pseudintermedius from Australian animals: Discovery of novel sequence types.</title>
        <authorList>
            <person name="Worthing K.A."/>
            <person name="Abraham S."/>
            <person name="Coombs G.W."/>
            <person name="Pang S."/>
            <person name="Saputra S."/>
            <person name="Jordan D."/>
            <person name="Trott D.J."/>
            <person name="Norris J.M."/>
        </authorList>
    </citation>
    <scope>NUCLEOTIDE SEQUENCE [LARGE SCALE GENOMIC DNA]</scope>
    <source>
        <strain evidence="7 8">ST71 3</strain>
    </source>
</reference>
<evidence type="ECO:0000256" key="5">
    <source>
        <dbReference type="ARBA" id="ARBA00023136"/>
    </source>
</evidence>
<keyword evidence="3 6" id="KW-0812">Transmembrane</keyword>
<feature type="transmembrane region" description="Helical" evidence="6">
    <location>
        <begin position="39"/>
        <end position="61"/>
    </location>
</feature>
<keyword evidence="4 6" id="KW-1133">Transmembrane helix</keyword>
<dbReference type="PANTHER" id="PTHR30028:SF0">
    <property type="entry name" value="PROTEIN ALUMINUM SENSITIVE 3"/>
    <property type="match status" value="1"/>
</dbReference>
<feature type="transmembrane region" description="Helical" evidence="6">
    <location>
        <begin position="12"/>
        <end position="33"/>
    </location>
</feature>
<evidence type="ECO:0000256" key="3">
    <source>
        <dbReference type="ARBA" id="ARBA00022692"/>
    </source>
</evidence>
<dbReference type="Pfam" id="PF03649">
    <property type="entry name" value="UPF0014"/>
    <property type="match status" value="1"/>
</dbReference>
<evidence type="ECO:0000256" key="2">
    <source>
        <dbReference type="ARBA" id="ARBA00005268"/>
    </source>
</evidence>
<organism evidence="7 8">
    <name type="scientific">Staphylococcus pseudintermedius</name>
    <dbReference type="NCBI Taxonomy" id="283734"/>
    <lineage>
        <taxon>Bacteria</taxon>
        <taxon>Bacillati</taxon>
        <taxon>Bacillota</taxon>
        <taxon>Bacilli</taxon>
        <taxon>Bacillales</taxon>
        <taxon>Staphylococcaceae</taxon>
        <taxon>Staphylococcus</taxon>
        <taxon>Staphylococcus intermedius group</taxon>
    </lineage>
</organism>
<dbReference type="AlphaFoldDB" id="A0A317Z3T8"/>
<evidence type="ECO:0000313" key="7">
    <source>
        <dbReference type="EMBL" id="PWZ94008.1"/>
    </source>
</evidence>
<evidence type="ECO:0000313" key="8">
    <source>
        <dbReference type="Proteomes" id="UP000246351"/>
    </source>
</evidence>
<dbReference type="EMBL" id="QEIV01002221">
    <property type="protein sequence ID" value="PWZ94008.1"/>
    <property type="molecule type" value="Genomic_DNA"/>
</dbReference>
<evidence type="ECO:0000256" key="6">
    <source>
        <dbReference type="SAM" id="Phobius"/>
    </source>
</evidence>
<gene>
    <name evidence="7" type="ORF">DD924_18375</name>
</gene>
<protein>
    <recommendedName>
        <fullName evidence="9">ABC transporter permease</fullName>
    </recommendedName>
</protein>
<feature type="non-terminal residue" evidence="7">
    <location>
        <position position="1"/>
    </location>
</feature>
<dbReference type="GO" id="GO:0005886">
    <property type="term" value="C:plasma membrane"/>
    <property type="evidence" value="ECO:0007669"/>
    <property type="project" value="TreeGrafter"/>
</dbReference>
<evidence type="ECO:0008006" key="9">
    <source>
        <dbReference type="Google" id="ProtNLM"/>
    </source>
</evidence>
<comment type="subcellular location">
    <subcellularLocation>
        <location evidence="1">Membrane</location>
        <topology evidence="1">Multi-pass membrane protein</topology>
    </subcellularLocation>
</comment>
<accession>A0A317Z3T8</accession>